<accession>A0ABT2H503</accession>
<evidence type="ECO:0000313" key="3">
    <source>
        <dbReference type="Proteomes" id="UP001165586"/>
    </source>
</evidence>
<dbReference type="Proteomes" id="UP001165586">
    <property type="component" value="Unassembled WGS sequence"/>
</dbReference>
<feature type="transmembrane region" description="Helical" evidence="1">
    <location>
        <begin position="116"/>
        <end position="134"/>
    </location>
</feature>
<proteinExistence type="predicted"/>
<keyword evidence="1" id="KW-0812">Transmembrane</keyword>
<dbReference type="RefSeq" id="WP_259539930.1">
    <property type="nucleotide sequence ID" value="NZ_JANLCJ010000005.1"/>
</dbReference>
<feature type="transmembrane region" description="Helical" evidence="1">
    <location>
        <begin position="196"/>
        <end position="222"/>
    </location>
</feature>
<keyword evidence="1" id="KW-0472">Membrane</keyword>
<feature type="transmembrane region" description="Helical" evidence="1">
    <location>
        <begin position="83"/>
        <end position="104"/>
    </location>
</feature>
<keyword evidence="3" id="KW-1185">Reference proteome</keyword>
<feature type="transmembrane region" description="Helical" evidence="1">
    <location>
        <begin position="43"/>
        <end position="62"/>
    </location>
</feature>
<dbReference type="Pfam" id="PF07077">
    <property type="entry name" value="DUF1345"/>
    <property type="match status" value="1"/>
</dbReference>
<dbReference type="InterPro" id="IPR009781">
    <property type="entry name" value="DUF1345"/>
</dbReference>
<keyword evidence="1" id="KW-1133">Transmembrane helix</keyword>
<reference evidence="2" key="1">
    <citation type="submission" date="2022-08" db="EMBL/GenBank/DDBJ databases">
        <authorList>
            <person name="Deng Y."/>
            <person name="Han X.-F."/>
            <person name="Zhang Y.-Q."/>
        </authorList>
    </citation>
    <scope>NUCLEOTIDE SEQUENCE</scope>
    <source>
        <strain evidence="2">CPCC 203386</strain>
    </source>
</reference>
<sequence>MSSSAEPRPRPPRRGDELASIAVATVISILAIVYVVVPALPVLIAWEVVAVVYVVLVLTRFRNRSTRRAPAGSRPVPARVLEYLSWIVPIAASGTGVAAAVTLLTEASPTPGQGGAVLVGVLGSVGVIVAWVLLQTGFAEIYESVYERLPEASMISFPGIDDDPTLGDFLYLSFTVGTSFAVSGATIASRKVRRVLVLHSVTSFFYNAFLIAVAIQVIQGVIAGR</sequence>
<comment type="caution">
    <text evidence="2">The sequence shown here is derived from an EMBL/GenBank/DDBJ whole genome shotgun (WGS) entry which is preliminary data.</text>
</comment>
<feature type="transmembrane region" description="Helical" evidence="1">
    <location>
        <begin position="18"/>
        <end position="37"/>
    </location>
</feature>
<gene>
    <name evidence="2" type="ORF">N1032_14850</name>
</gene>
<name>A0ABT2H503_9MICO</name>
<evidence type="ECO:0000256" key="1">
    <source>
        <dbReference type="SAM" id="Phobius"/>
    </source>
</evidence>
<dbReference type="EMBL" id="JANLCJ010000005">
    <property type="protein sequence ID" value="MCS5735022.1"/>
    <property type="molecule type" value="Genomic_DNA"/>
</dbReference>
<protein>
    <submittedName>
        <fullName evidence="2">DUF1345 domain-containing protein</fullName>
    </submittedName>
</protein>
<evidence type="ECO:0000313" key="2">
    <source>
        <dbReference type="EMBL" id="MCS5735022.1"/>
    </source>
</evidence>
<organism evidence="2 3">
    <name type="scientific">Herbiconiux daphne</name>
    <dbReference type="NCBI Taxonomy" id="2970914"/>
    <lineage>
        <taxon>Bacteria</taxon>
        <taxon>Bacillati</taxon>
        <taxon>Actinomycetota</taxon>
        <taxon>Actinomycetes</taxon>
        <taxon>Micrococcales</taxon>
        <taxon>Microbacteriaceae</taxon>
        <taxon>Herbiconiux</taxon>
    </lineage>
</organism>